<proteinExistence type="predicted"/>
<dbReference type="HOGENOM" id="CLU_1633197_0_0_4"/>
<organism evidence="1 2">
    <name type="scientific">Kingella kingae ATCC 23330</name>
    <dbReference type="NCBI Taxonomy" id="887327"/>
    <lineage>
        <taxon>Bacteria</taxon>
        <taxon>Pseudomonadati</taxon>
        <taxon>Pseudomonadota</taxon>
        <taxon>Betaproteobacteria</taxon>
        <taxon>Neisseriales</taxon>
        <taxon>Neisseriaceae</taxon>
        <taxon>Kingella</taxon>
    </lineage>
</organism>
<keyword evidence="1" id="KW-0560">Oxidoreductase</keyword>
<dbReference type="GO" id="GO:0004783">
    <property type="term" value="F:sulfite reductase (NADPH) activity"/>
    <property type="evidence" value="ECO:0007669"/>
    <property type="project" value="UniProtKB-EC"/>
</dbReference>
<dbReference type="Proteomes" id="UP000004207">
    <property type="component" value="Unassembled WGS sequence"/>
</dbReference>
<accession>F5S804</accession>
<comment type="caution">
    <text evidence="1">The sequence shown here is derived from an EMBL/GenBank/DDBJ whole genome shotgun (WGS) entry which is preliminary data.</text>
</comment>
<evidence type="ECO:0000313" key="2">
    <source>
        <dbReference type="Proteomes" id="UP000004207"/>
    </source>
</evidence>
<dbReference type="EC" id="1.8.1.2" evidence="1"/>
<dbReference type="EMBL" id="AFHS01000045">
    <property type="protein sequence ID" value="EGK08473.1"/>
    <property type="molecule type" value="Genomic_DNA"/>
</dbReference>
<keyword evidence="2" id="KW-1185">Reference proteome</keyword>
<name>F5S804_KINKI</name>
<protein>
    <submittedName>
        <fullName evidence="1">Sulfite reductase flavoprotein alpha-component</fullName>
        <ecNumber evidence="1">1.8.1.2</ecNumber>
    </submittedName>
</protein>
<evidence type="ECO:0000313" key="1">
    <source>
        <dbReference type="EMBL" id="EGK08473.1"/>
    </source>
</evidence>
<sequence length="168" mass="19964">MARIFSMKKILFSLLGLTILLCGCHYEKSYFYELGDLNNKIDVYYFIDIDKSDTYSIYINYFVDDINKWGETIDLIRTESNTGKYKSSISIFDENNKLIYSITEYPIRLHHHSSNPADRVISVDAFPKYFYLEKGRKYYFKINIDNIDLSSLDNYRKQIEITLLYKAK</sequence>
<dbReference type="PROSITE" id="PS51257">
    <property type="entry name" value="PROKAR_LIPOPROTEIN"/>
    <property type="match status" value="1"/>
</dbReference>
<dbReference type="STRING" id="504.KKKWG1_0338"/>
<reference evidence="1 2" key="1">
    <citation type="submission" date="2011-04" db="EMBL/GenBank/DDBJ databases">
        <authorList>
            <person name="Muzny D."/>
            <person name="Qin X."/>
            <person name="Deng J."/>
            <person name="Jiang H."/>
            <person name="Liu Y."/>
            <person name="Qu J."/>
            <person name="Song X.-Z."/>
            <person name="Zhang L."/>
            <person name="Thornton R."/>
            <person name="Coyle M."/>
            <person name="Francisco L."/>
            <person name="Jackson L."/>
            <person name="Javaid M."/>
            <person name="Korchina V."/>
            <person name="Kovar C."/>
            <person name="Mata R."/>
            <person name="Mathew T."/>
            <person name="Ngo R."/>
            <person name="Nguyen L."/>
            <person name="Nguyen N."/>
            <person name="Okwuonu G."/>
            <person name="Ongeri F."/>
            <person name="Pham C."/>
            <person name="Simmons D."/>
            <person name="Wilczek-Boney K."/>
            <person name="Hale W."/>
            <person name="Jakkamsetti A."/>
            <person name="Pham P."/>
            <person name="Ruth R."/>
            <person name="San Lucas F."/>
            <person name="Warren J."/>
            <person name="Zhang J."/>
            <person name="Zhao Z."/>
            <person name="Zhou C."/>
            <person name="Zhu D."/>
            <person name="Lee S."/>
            <person name="Bess C."/>
            <person name="Blankenburg K."/>
            <person name="Forbes L."/>
            <person name="Fu Q."/>
            <person name="Gubbala S."/>
            <person name="Hirani K."/>
            <person name="Jayaseelan J.C."/>
            <person name="Lara F."/>
            <person name="Munidasa M."/>
            <person name="Palculict T."/>
            <person name="Patil S."/>
            <person name="Pu L.-L."/>
            <person name="Saada N."/>
            <person name="Tang L."/>
            <person name="Weissenberger G."/>
            <person name="Zhu Y."/>
            <person name="Hemphill L."/>
            <person name="Shang Y."/>
            <person name="Youmans B."/>
            <person name="Ayvaz T."/>
            <person name="Ross M."/>
            <person name="Santibanez J."/>
            <person name="Aqrawi P."/>
            <person name="Gross S."/>
            <person name="Joshi V."/>
            <person name="Fowler G."/>
            <person name="Nazareth L."/>
            <person name="Reid J."/>
            <person name="Worley K."/>
            <person name="Petrosino J."/>
            <person name="Highlander S."/>
            <person name="Gibbs R."/>
        </authorList>
    </citation>
    <scope>NUCLEOTIDE SEQUENCE [LARGE SCALE GENOMIC DNA]</scope>
    <source>
        <strain evidence="1 2">ATCC 23330</strain>
    </source>
</reference>
<gene>
    <name evidence="1" type="ORF">HMPREF0476_1337</name>
</gene>
<dbReference type="AlphaFoldDB" id="F5S804"/>